<dbReference type="RefSeq" id="WP_072765725.1">
    <property type="nucleotide sequence ID" value="NZ_FQYX01000035.1"/>
</dbReference>
<name>A0A1M6LXT7_9FLAO</name>
<keyword evidence="1" id="KW-0889">Transcription antitermination</keyword>
<dbReference type="Gene3D" id="3.30.70.940">
    <property type="entry name" value="NusG, N-terminal domain"/>
    <property type="match status" value="1"/>
</dbReference>
<dbReference type="Pfam" id="PF02357">
    <property type="entry name" value="NusG"/>
    <property type="match status" value="1"/>
</dbReference>
<keyword evidence="3" id="KW-0804">Transcription</keyword>
<dbReference type="AlphaFoldDB" id="A0A1M6LXT7"/>
<feature type="domain" description="NusG-like N-terminal" evidence="4">
    <location>
        <begin position="1"/>
        <end position="97"/>
    </location>
</feature>
<evidence type="ECO:0000259" key="4">
    <source>
        <dbReference type="SMART" id="SM00738"/>
    </source>
</evidence>
<dbReference type="InterPro" id="IPR006645">
    <property type="entry name" value="NGN-like_dom"/>
</dbReference>
<gene>
    <name evidence="5" type="ORF">SAMN04487911_1352</name>
</gene>
<accession>A0A1M6LXT7</accession>
<evidence type="ECO:0000256" key="1">
    <source>
        <dbReference type="ARBA" id="ARBA00022814"/>
    </source>
</evidence>
<evidence type="ECO:0000256" key="2">
    <source>
        <dbReference type="ARBA" id="ARBA00023015"/>
    </source>
</evidence>
<dbReference type="EMBL" id="FQYX01000035">
    <property type="protein sequence ID" value="SHJ75994.1"/>
    <property type="molecule type" value="Genomic_DNA"/>
</dbReference>
<dbReference type="STRING" id="558155.SAMN04487911_1352"/>
<dbReference type="GO" id="GO:0006354">
    <property type="term" value="P:DNA-templated transcription elongation"/>
    <property type="evidence" value="ECO:0007669"/>
    <property type="project" value="InterPro"/>
</dbReference>
<dbReference type="SMART" id="SM00738">
    <property type="entry name" value="NGN"/>
    <property type="match status" value="1"/>
</dbReference>
<organism evidence="5 6">
    <name type="scientific">Arenibacter nanhaiticus</name>
    <dbReference type="NCBI Taxonomy" id="558155"/>
    <lineage>
        <taxon>Bacteria</taxon>
        <taxon>Pseudomonadati</taxon>
        <taxon>Bacteroidota</taxon>
        <taxon>Flavobacteriia</taxon>
        <taxon>Flavobacteriales</taxon>
        <taxon>Flavobacteriaceae</taxon>
        <taxon>Arenibacter</taxon>
    </lineage>
</organism>
<sequence length="153" mass="17399">MPWYVLHTKPQNEKKVADRLTAMGITAYCPTRTEVKQWSDRKKKVEVPLLPSMILVQISEKERSLVFQAPGAVRYMFWLGKPAEVTDEEVEALQAVQNHKNNQNLTVETIQPGTKIDLTSMGFKAQNGTVQYVSGNNYWVVLEGLGYVIKMEI</sequence>
<keyword evidence="6" id="KW-1185">Reference proteome</keyword>
<dbReference type="Proteomes" id="UP000184231">
    <property type="component" value="Unassembled WGS sequence"/>
</dbReference>
<keyword evidence="2" id="KW-0805">Transcription regulation</keyword>
<evidence type="ECO:0000313" key="5">
    <source>
        <dbReference type="EMBL" id="SHJ75994.1"/>
    </source>
</evidence>
<evidence type="ECO:0000313" key="6">
    <source>
        <dbReference type="Proteomes" id="UP000184231"/>
    </source>
</evidence>
<dbReference type="OrthoDB" id="9796143at2"/>
<dbReference type="PANTHER" id="PTHR30265">
    <property type="entry name" value="RHO-INTERACTING TRANSCRIPTION TERMINATION FACTOR NUSG"/>
    <property type="match status" value="1"/>
</dbReference>
<dbReference type="PANTHER" id="PTHR30265:SF4">
    <property type="entry name" value="KOW MOTIF FAMILY PROTEIN, EXPRESSED"/>
    <property type="match status" value="1"/>
</dbReference>
<dbReference type="GO" id="GO:0031564">
    <property type="term" value="P:transcription antitermination"/>
    <property type="evidence" value="ECO:0007669"/>
    <property type="project" value="UniProtKB-KW"/>
</dbReference>
<dbReference type="NCBIfam" id="NF033644">
    <property type="entry name" value="antiterm_UpxY"/>
    <property type="match status" value="1"/>
</dbReference>
<proteinExistence type="predicted"/>
<dbReference type="CDD" id="cd09895">
    <property type="entry name" value="NGN_SP_UpxY"/>
    <property type="match status" value="1"/>
</dbReference>
<dbReference type="InterPro" id="IPR036735">
    <property type="entry name" value="NGN_dom_sf"/>
</dbReference>
<evidence type="ECO:0000256" key="3">
    <source>
        <dbReference type="ARBA" id="ARBA00023163"/>
    </source>
</evidence>
<dbReference type="InterPro" id="IPR043425">
    <property type="entry name" value="NusG-like"/>
</dbReference>
<reference evidence="5 6" key="1">
    <citation type="submission" date="2016-11" db="EMBL/GenBank/DDBJ databases">
        <authorList>
            <person name="Jaros S."/>
            <person name="Januszkiewicz K."/>
            <person name="Wedrychowicz H."/>
        </authorList>
    </citation>
    <scope>NUCLEOTIDE SEQUENCE [LARGE SCALE GENOMIC DNA]</scope>
    <source>
        <strain evidence="5 6">CGMCC 1.8863</strain>
    </source>
</reference>
<dbReference type="SUPFAM" id="SSF82679">
    <property type="entry name" value="N-utilization substance G protein NusG, N-terminal domain"/>
    <property type="match status" value="1"/>
</dbReference>
<protein>
    <submittedName>
        <fullName evidence="5">Transcription antitermination factor NusG</fullName>
    </submittedName>
</protein>